<organism evidence="1 2">
    <name type="scientific">Natronospira proteinivora</name>
    <dbReference type="NCBI Taxonomy" id="1807133"/>
    <lineage>
        <taxon>Bacteria</taxon>
        <taxon>Pseudomonadati</taxon>
        <taxon>Pseudomonadota</taxon>
        <taxon>Gammaproteobacteria</taxon>
        <taxon>Natronospirales</taxon>
        <taxon>Natronospiraceae</taxon>
        <taxon>Natronospira</taxon>
    </lineage>
</organism>
<dbReference type="Proteomes" id="UP001523550">
    <property type="component" value="Unassembled WGS sequence"/>
</dbReference>
<name>A0ABT1GB01_9GAMM</name>
<dbReference type="SUPFAM" id="SSF89095">
    <property type="entry name" value="GatB/YqeY motif"/>
    <property type="match status" value="1"/>
</dbReference>
<dbReference type="Gene3D" id="1.10.1510.10">
    <property type="entry name" value="Uncharacterised protein YqeY/AIM41 PF09424, N-terminal domain"/>
    <property type="match status" value="1"/>
</dbReference>
<dbReference type="EMBL" id="JALJYF010000002">
    <property type="protein sequence ID" value="MCP1728461.1"/>
    <property type="molecule type" value="Genomic_DNA"/>
</dbReference>
<protein>
    <submittedName>
        <fullName evidence="1">Uncharacterized protein YqeY</fullName>
    </submittedName>
</protein>
<dbReference type="PANTHER" id="PTHR28055">
    <property type="entry name" value="ALTERED INHERITANCE OF MITOCHONDRIA PROTEIN 41, MITOCHONDRIAL"/>
    <property type="match status" value="1"/>
</dbReference>
<dbReference type="InterPro" id="IPR042184">
    <property type="entry name" value="YqeY/Aim41_N"/>
</dbReference>
<comment type="caution">
    <text evidence="1">The sequence shown here is derived from an EMBL/GenBank/DDBJ whole genome shotgun (WGS) entry which is preliminary data.</text>
</comment>
<keyword evidence="2" id="KW-1185">Reference proteome</keyword>
<dbReference type="InterPro" id="IPR023168">
    <property type="entry name" value="GatB_Yqey_C_2"/>
</dbReference>
<accession>A0ABT1GB01</accession>
<dbReference type="Pfam" id="PF09424">
    <property type="entry name" value="YqeY"/>
    <property type="match status" value="1"/>
</dbReference>
<sequence>MSLRERIQDDIKTAMRNKDRERLTLLRMLSAAIKQKEVDERVDLDETGVTAVVEKMVKQRRDSVKQYREGGRDDLADQEAAEITVLEDYLPEQLGEAELGKLVDQAISESGAESMKDMGKVMGLLKPKIQGRADMGAVSQQVKARLA</sequence>
<dbReference type="InterPro" id="IPR003789">
    <property type="entry name" value="Asn/Gln_tRNA_amidoTrase-B-like"/>
</dbReference>
<proteinExistence type="predicted"/>
<reference evidence="1 2" key="1">
    <citation type="submission" date="2022-03" db="EMBL/GenBank/DDBJ databases">
        <title>Genomic Encyclopedia of Type Strains, Phase III (KMG-III): the genomes of soil and plant-associated and newly described type strains.</title>
        <authorList>
            <person name="Whitman W."/>
        </authorList>
    </citation>
    <scope>NUCLEOTIDE SEQUENCE [LARGE SCALE GENOMIC DNA]</scope>
    <source>
        <strain evidence="1 2">BSker1</strain>
    </source>
</reference>
<evidence type="ECO:0000313" key="2">
    <source>
        <dbReference type="Proteomes" id="UP001523550"/>
    </source>
</evidence>
<dbReference type="Gene3D" id="1.10.10.410">
    <property type="match status" value="1"/>
</dbReference>
<dbReference type="InterPro" id="IPR019004">
    <property type="entry name" value="YqeY/Aim41"/>
</dbReference>
<evidence type="ECO:0000313" key="1">
    <source>
        <dbReference type="EMBL" id="MCP1728461.1"/>
    </source>
</evidence>
<dbReference type="RefSeq" id="WP_253450662.1">
    <property type="nucleotide sequence ID" value="NZ_JALJYF010000002.1"/>
</dbReference>
<dbReference type="PANTHER" id="PTHR28055:SF1">
    <property type="entry name" value="ALTERED INHERITANCE OF MITOCHONDRIA PROTEIN 41, MITOCHONDRIAL"/>
    <property type="match status" value="1"/>
</dbReference>
<gene>
    <name evidence="1" type="ORF">J2T60_002461</name>
</gene>